<accession>A0A434AXL0</accession>
<dbReference type="PANTHER" id="PTHR30126">
    <property type="entry name" value="HTH-TYPE TRANSCRIPTIONAL REGULATOR"/>
    <property type="match status" value="1"/>
</dbReference>
<keyword evidence="7" id="KW-1185">Reference proteome</keyword>
<dbReference type="SUPFAM" id="SSF53850">
    <property type="entry name" value="Periplasmic binding protein-like II"/>
    <property type="match status" value="1"/>
</dbReference>
<dbReference type="PANTHER" id="PTHR30126:SF39">
    <property type="entry name" value="HTH-TYPE TRANSCRIPTIONAL REGULATOR CYSL"/>
    <property type="match status" value="1"/>
</dbReference>
<dbReference type="SUPFAM" id="SSF46785">
    <property type="entry name" value="Winged helix' DNA-binding domain"/>
    <property type="match status" value="1"/>
</dbReference>
<dbReference type="Pfam" id="PF03466">
    <property type="entry name" value="LysR_substrate"/>
    <property type="match status" value="1"/>
</dbReference>
<dbReference type="GO" id="GO:0003700">
    <property type="term" value="F:DNA-binding transcription factor activity"/>
    <property type="evidence" value="ECO:0007669"/>
    <property type="project" value="InterPro"/>
</dbReference>
<comment type="similarity">
    <text evidence="1">Belongs to the LysR transcriptional regulatory family.</text>
</comment>
<dbReference type="InterPro" id="IPR005119">
    <property type="entry name" value="LysR_subst-bd"/>
</dbReference>
<dbReference type="OrthoDB" id="9785745at2"/>
<dbReference type="InterPro" id="IPR036390">
    <property type="entry name" value="WH_DNA-bd_sf"/>
</dbReference>
<evidence type="ECO:0000313" key="7">
    <source>
        <dbReference type="Proteomes" id="UP000282985"/>
    </source>
</evidence>
<reference evidence="6 7" key="1">
    <citation type="submission" date="2018-11" db="EMBL/GenBank/DDBJ databases">
        <title>Parancylomarina longa gen. nov., sp. nov., isolated from sediments of southern Okinawa.</title>
        <authorList>
            <person name="Fu T."/>
        </authorList>
    </citation>
    <scope>NUCLEOTIDE SEQUENCE [LARGE SCALE GENOMIC DNA]</scope>
    <source>
        <strain evidence="6 7">T3-2 S1-C</strain>
    </source>
</reference>
<dbReference type="GO" id="GO:0000976">
    <property type="term" value="F:transcription cis-regulatory region binding"/>
    <property type="evidence" value="ECO:0007669"/>
    <property type="project" value="TreeGrafter"/>
</dbReference>
<keyword evidence="2" id="KW-0805">Transcription regulation</keyword>
<name>A0A434AXL0_9BACT</name>
<dbReference type="RefSeq" id="WP_127342881.1">
    <property type="nucleotide sequence ID" value="NZ_RJJX01000004.1"/>
</dbReference>
<evidence type="ECO:0000256" key="1">
    <source>
        <dbReference type="ARBA" id="ARBA00009437"/>
    </source>
</evidence>
<dbReference type="AlphaFoldDB" id="A0A434AXL0"/>
<gene>
    <name evidence="6" type="ORF">DLK05_04895</name>
</gene>
<dbReference type="PRINTS" id="PR00039">
    <property type="entry name" value="HTHLYSR"/>
</dbReference>
<dbReference type="InterPro" id="IPR036388">
    <property type="entry name" value="WH-like_DNA-bd_sf"/>
</dbReference>
<dbReference type="Proteomes" id="UP000282985">
    <property type="component" value="Unassembled WGS sequence"/>
</dbReference>
<dbReference type="Gene3D" id="1.10.10.10">
    <property type="entry name" value="Winged helix-like DNA-binding domain superfamily/Winged helix DNA-binding domain"/>
    <property type="match status" value="1"/>
</dbReference>
<evidence type="ECO:0000256" key="3">
    <source>
        <dbReference type="ARBA" id="ARBA00023125"/>
    </source>
</evidence>
<keyword evidence="3" id="KW-0238">DNA-binding</keyword>
<dbReference type="Gene3D" id="3.40.190.290">
    <property type="match status" value="1"/>
</dbReference>
<evidence type="ECO:0000259" key="5">
    <source>
        <dbReference type="PROSITE" id="PS50931"/>
    </source>
</evidence>
<protein>
    <submittedName>
        <fullName evidence="6">LysR family transcriptional regulator</fullName>
    </submittedName>
</protein>
<dbReference type="PROSITE" id="PS50931">
    <property type="entry name" value="HTH_LYSR"/>
    <property type="match status" value="1"/>
</dbReference>
<evidence type="ECO:0000256" key="2">
    <source>
        <dbReference type="ARBA" id="ARBA00023015"/>
    </source>
</evidence>
<feature type="domain" description="HTH lysR-type" evidence="5">
    <location>
        <begin position="1"/>
        <end position="57"/>
    </location>
</feature>
<evidence type="ECO:0000256" key="4">
    <source>
        <dbReference type="ARBA" id="ARBA00023163"/>
    </source>
</evidence>
<sequence length="295" mass="33877">MDYRDEVFMVVAENLSFTKAAEELFISQPAITKHVKELENKLNIALFERTGNKIFLTKAGKLTYRHLKQIKQQYHELEYELGRLNSDFKGSLRIGASSTISQYLIPAVIAAFHARYPKIKLDLFNGNSFEMEQKLLDNVIDLALVENESINNNIKYINFLDDEIIVVTGSQSVYAKRKNLNISDILEIPIVLREKGSGTLQVIQKALTKKNIDLEKLNILIHLGSTEAIKNFLNDFDGIALVSEKSIEKELLLKSISKLPVKELQIHRKFRLALRHGPELQIPHLFIEFLNHYNF</sequence>
<dbReference type="InterPro" id="IPR000847">
    <property type="entry name" value="LysR_HTH_N"/>
</dbReference>
<dbReference type="EMBL" id="RJJX01000004">
    <property type="protein sequence ID" value="RUT79158.1"/>
    <property type="molecule type" value="Genomic_DNA"/>
</dbReference>
<keyword evidence="4" id="KW-0804">Transcription</keyword>
<organism evidence="6 7">
    <name type="scientific">Ancylomarina longa</name>
    <dbReference type="NCBI Taxonomy" id="2487017"/>
    <lineage>
        <taxon>Bacteria</taxon>
        <taxon>Pseudomonadati</taxon>
        <taxon>Bacteroidota</taxon>
        <taxon>Bacteroidia</taxon>
        <taxon>Marinilabiliales</taxon>
        <taxon>Marinifilaceae</taxon>
        <taxon>Ancylomarina</taxon>
    </lineage>
</organism>
<comment type="caution">
    <text evidence="6">The sequence shown here is derived from an EMBL/GenBank/DDBJ whole genome shotgun (WGS) entry which is preliminary data.</text>
</comment>
<evidence type="ECO:0000313" key="6">
    <source>
        <dbReference type="EMBL" id="RUT79158.1"/>
    </source>
</evidence>
<dbReference type="Pfam" id="PF00126">
    <property type="entry name" value="HTH_1"/>
    <property type="match status" value="1"/>
</dbReference>
<dbReference type="FunFam" id="1.10.10.10:FF:000001">
    <property type="entry name" value="LysR family transcriptional regulator"/>
    <property type="match status" value="1"/>
</dbReference>
<proteinExistence type="inferred from homology"/>